<comment type="caution">
    <text evidence="1">The sequence shown here is derived from an EMBL/GenBank/DDBJ whole genome shotgun (WGS) entry which is preliminary data.</text>
</comment>
<gene>
    <name evidence="1" type="ORF">FA743_19530</name>
</gene>
<accession>A0A4U0R4A3</accession>
<dbReference type="OrthoDB" id="7173769at2"/>
<dbReference type="AlphaFoldDB" id="A0A4U0R4A3"/>
<dbReference type="EMBL" id="SUNI01000046">
    <property type="protein sequence ID" value="TJZ89012.1"/>
    <property type="molecule type" value="Genomic_DNA"/>
</dbReference>
<evidence type="ECO:0000313" key="1">
    <source>
        <dbReference type="EMBL" id="TJZ89012.1"/>
    </source>
</evidence>
<protein>
    <submittedName>
        <fullName evidence="1">DUF2158 domain-containing protein</fullName>
    </submittedName>
</protein>
<dbReference type="Proteomes" id="UP000309747">
    <property type="component" value="Unassembled WGS sequence"/>
</dbReference>
<dbReference type="RefSeq" id="WP_136887733.1">
    <property type="nucleotide sequence ID" value="NZ_SUNI01000046.1"/>
</dbReference>
<dbReference type="InterPro" id="IPR019226">
    <property type="entry name" value="DUF2158"/>
</dbReference>
<keyword evidence="2" id="KW-1185">Reference proteome</keyword>
<sequence length="58" mass="6113">MEKTFQVGDTVRLKSGGPVMTYEGAGAYSGAICSWFDGGKLVREGFTLATLEAAPLAR</sequence>
<dbReference type="Pfam" id="PF09926">
    <property type="entry name" value="DUF2158"/>
    <property type="match status" value="1"/>
</dbReference>
<name>A0A4U0R4A3_9RHOB</name>
<reference evidence="1 2" key="1">
    <citation type="submission" date="2019-04" db="EMBL/GenBank/DDBJ databases">
        <authorList>
            <person name="Li J."/>
        </authorList>
    </citation>
    <scope>NUCLEOTIDE SEQUENCE [LARGE SCALE GENOMIC DNA]</scope>
    <source>
        <strain evidence="1 2">KCTC 42687</strain>
    </source>
</reference>
<organism evidence="1 2">
    <name type="scientific">Paracoccus gahaiensis</name>
    <dbReference type="NCBI Taxonomy" id="1706839"/>
    <lineage>
        <taxon>Bacteria</taxon>
        <taxon>Pseudomonadati</taxon>
        <taxon>Pseudomonadota</taxon>
        <taxon>Alphaproteobacteria</taxon>
        <taxon>Rhodobacterales</taxon>
        <taxon>Paracoccaceae</taxon>
        <taxon>Paracoccus</taxon>
    </lineage>
</organism>
<proteinExistence type="predicted"/>
<evidence type="ECO:0000313" key="2">
    <source>
        <dbReference type="Proteomes" id="UP000309747"/>
    </source>
</evidence>